<evidence type="ECO:0000313" key="4">
    <source>
        <dbReference type="EMBL" id="NIJ00881.1"/>
    </source>
</evidence>
<comment type="similarity">
    <text evidence="1">Belongs to the peptidase A24 family.</text>
</comment>
<feature type="domain" description="Prepilin type IV endopeptidase peptidase" evidence="3">
    <location>
        <begin position="26"/>
        <end position="147"/>
    </location>
</feature>
<dbReference type="Gene3D" id="1.20.120.1220">
    <property type="match status" value="1"/>
</dbReference>
<dbReference type="InterPro" id="IPR000045">
    <property type="entry name" value="Prepilin_IV_endopep_pep"/>
</dbReference>
<keyword evidence="2" id="KW-0472">Membrane</keyword>
<keyword evidence="4" id="KW-0489">Methyltransferase</keyword>
<dbReference type="Pfam" id="PF01478">
    <property type="entry name" value="Peptidase_A24"/>
    <property type="match status" value="1"/>
</dbReference>
<feature type="transmembrane region" description="Helical" evidence="2">
    <location>
        <begin position="137"/>
        <end position="154"/>
    </location>
</feature>
<reference evidence="4 5" key="1">
    <citation type="submission" date="2020-03" db="EMBL/GenBank/DDBJ databases">
        <title>Genomic Encyclopedia of Type Strains, Phase III (KMG-III): the genomes of soil and plant-associated and newly described type strains.</title>
        <authorList>
            <person name="Whitman W."/>
        </authorList>
    </citation>
    <scope>NUCLEOTIDE SEQUENCE [LARGE SCALE GENOMIC DNA]</scope>
    <source>
        <strain evidence="4 5">CECT 4207</strain>
    </source>
</reference>
<dbReference type="PANTHER" id="PTHR30487:SF0">
    <property type="entry name" value="PREPILIN LEADER PEPTIDASE_N-METHYLTRANSFERASE-RELATED"/>
    <property type="match status" value="1"/>
</dbReference>
<dbReference type="EC" id="3.4.23.43" evidence="4"/>
<feature type="transmembrane region" description="Helical" evidence="2">
    <location>
        <begin position="77"/>
        <end position="101"/>
    </location>
</feature>
<name>A0ABX0TG73_9MICC</name>
<proteinExistence type="inferred from homology"/>
<dbReference type="PANTHER" id="PTHR30487">
    <property type="entry name" value="TYPE 4 PREPILIN-LIKE PROTEINS LEADER PEPTIDE-PROCESSING ENZYME"/>
    <property type="match status" value="1"/>
</dbReference>
<dbReference type="InterPro" id="IPR050882">
    <property type="entry name" value="Prepilin_peptidase/N-MTase"/>
</dbReference>
<dbReference type="GO" id="GO:0004190">
    <property type="term" value="F:aspartic-type endopeptidase activity"/>
    <property type="evidence" value="ECO:0007669"/>
    <property type="project" value="UniProtKB-EC"/>
</dbReference>
<dbReference type="RefSeq" id="WP_167264655.1">
    <property type="nucleotide sequence ID" value="NZ_BAAAVO010000009.1"/>
</dbReference>
<keyword evidence="4" id="KW-0808">Transferase</keyword>
<gene>
    <name evidence="4" type="ORF">FHR86_001194</name>
</gene>
<feature type="transmembrane region" description="Helical" evidence="2">
    <location>
        <begin position="47"/>
        <end position="71"/>
    </location>
</feature>
<keyword evidence="2" id="KW-1133">Transmembrane helix</keyword>
<feature type="transmembrane region" description="Helical" evidence="2">
    <location>
        <begin position="161"/>
        <end position="179"/>
    </location>
</feature>
<evidence type="ECO:0000256" key="2">
    <source>
        <dbReference type="SAM" id="Phobius"/>
    </source>
</evidence>
<feature type="transmembrane region" description="Helical" evidence="2">
    <location>
        <begin position="14"/>
        <end position="35"/>
    </location>
</feature>
<organism evidence="4 5">
    <name type="scientific">Paenarthrobacter ilicis</name>
    <dbReference type="NCBI Taxonomy" id="43665"/>
    <lineage>
        <taxon>Bacteria</taxon>
        <taxon>Bacillati</taxon>
        <taxon>Actinomycetota</taxon>
        <taxon>Actinomycetes</taxon>
        <taxon>Micrococcales</taxon>
        <taxon>Micrococcaceae</taxon>
        <taxon>Paenarthrobacter</taxon>
    </lineage>
</organism>
<keyword evidence="2" id="KW-0812">Transmembrane</keyword>
<keyword evidence="5" id="KW-1185">Reference proteome</keyword>
<dbReference type="GO" id="GO:0008168">
    <property type="term" value="F:methyltransferase activity"/>
    <property type="evidence" value="ECO:0007669"/>
    <property type="project" value="UniProtKB-KW"/>
</dbReference>
<comment type="caution">
    <text evidence="4">The sequence shown here is derived from an EMBL/GenBank/DDBJ whole genome shotgun (WGS) entry which is preliminary data.</text>
</comment>
<evidence type="ECO:0000313" key="5">
    <source>
        <dbReference type="Proteomes" id="UP000802392"/>
    </source>
</evidence>
<evidence type="ECO:0000256" key="1">
    <source>
        <dbReference type="ARBA" id="ARBA00005801"/>
    </source>
</evidence>
<dbReference type="Proteomes" id="UP000802392">
    <property type="component" value="Unassembled WGS sequence"/>
</dbReference>
<sequence>MIQRLSGLWTAAPVAFWLLSAACLYYVVMAVRLSVIDLRSHLLPNRIVLPSYVVAGVLLISAAVAAAMSGADPALGAAWAGVPGLGIPAGGVGLWLAYFVLHLIHPPGMGFGDVKLAGVLGMYLGCLGWPHVLAGTFAAFLLGGVWSVGILALGRGTLRTAIPFGPFMLIGAGAAMVLLPA</sequence>
<dbReference type="EMBL" id="JAAOZD010000002">
    <property type="protein sequence ID" value="NIJ00881.1"/>
    <property type="molecule type" value="Genomic_DNA"/>
</dbReference>
<dbReference type="EC" id="2.1.1.-" evidence="4"/>
<protein>
    <submittedName>
        <fullName evidence="4">Leader peptidase (Prepilin peptidase)/N-methyltransferase</fullName>
        <ecNumber evidence="4">2.1.1.-</ecNumber>
        <ecNumber evidence="4">3.4.23.43</ecNumber>
    </submittedName>
</protein>
<dbReference type="PROSITE" id="PS51257">
    <property type="entry name" value="PROKAR_LIPOPROTEIN"/>
    <property type="match status" value="1"/>
</dbReference>
<evidence type="ECO:0000259" key="3">
    <source>
        <dbReference type="Pfam" id="PF01478"/>
    </source>
</evidence>
<keyword evidence="4" id="KW-0378">Hydrolase</keyword>
<accession>A0ABX0TG73</accession>
<dbReference type="GO" id="GO:0032259">
    <property type="term" value="P:methylation"/>
    <property type="evidence" value="ECO:0007669"/>
    <property type="project" value="UniProtKB-KW"/>
</dbReference>